<evidence type="ECO:0000259" key="5">
    <source>
        <dbReference type="SMART" id="SM00978"/>
    </source>
</evidence>
<comment type="caution">
    <text evidence="6">The sequence shown here is derived from an EMBL/GenBank/DDBJ whole genome shotgun (WGS) entry which is preliminary data.</text>
</comment>
<dbReference type="InterPro" id="IPR016985">
    <property type="entry name" value="UCP031890_Tim44-rel"/>
</dbReference>
<protein>
    <submittedName>
        <fullName evidence="6">Tim44 domain-containing protein</fullName>
    </submittedName>
</protein>
<dbReference type="PANTHER" id="PTHR10721">
    <property type="entry name" value="MITOCHONDRIAL IMPORT INNER MEMBRANE TRANSLOCASE SUBUNIT TIM44"/>
    <property type="match status" value="1"/>
</dbReference>
<dbReference type="AlphaFoldDB" id="A0A3P3DYL6"/>
<dbReference type="PIRSF" id="PIRSF031890">
    <property type="entry name" value="UCP031890_transporter_Tim44"/>
    <property type="match status" value="1"/>
</dbReference>
<dbReference type="Proteomes" id="UP000282125">
    <property type="component" value="Unassembled WGS sequence"/>
</dbReference>
<dbReference type="EMBL" id="RRAZ01000003">
    <property type="protein sequence ID" value="RRH77908.1"/>
    <property type="molecule type" value="Genomic_DNA"/>
</dbReference>
<dbReference type="Gene3D" id="3.10.450.240">
    <property type="match status" value="1"/>
</dbReference>
<dbReference type="GO" id="GO:0051087">
    <property type="term" value="F:protein-folding chaperone binding"/>
    <property type="evidence" value="ECO:0007669"/>
    <property type="project" value="TreeGrafter"/>
</dbReference>
<evidence type="ECO:0000256" key="2">
    <source>
        <dbReference type="ARBA" id="ARBA00009597"/>
    </source>
</evidence>
<feature type="domain" description="Tim44-like" evidence="5">
    <location>
        <begin position="75"/>
        <end position="223"/>
    </location>
</feature>
<evidence type="ECO:0000256" key="3">
    <source>
        <dbReference type="ARBA" id="ARBA00022946"/>
    </source>
</evidence>
<comment type="subcellular location">
    <subcellularLocation>
        <location evidence="1">Membrane</location>
    </subcellularLocation>
</comment>
<evidence type="ECO:0000313" key="6">
    <source>
        <dbReference type="EMBL" id="RRH77908.1"/>
    </source>
</evidence>
<comment type="similarity">
    <text evidence="2">Belongs to the Tim44 family.</text>
</comment>
<keyword evidence="3" id="KW-0809">Transit peptide</keyword>
<evidence type="ECO:0000256" key="4">
    <source>
        <dbReference type="ARBA" id="ARBA00023136"/>
    </source>
</evidence>
<gene>
    <name evidence="6" type="ORF">EG244_02475</name>
</gene>
<dbReference type="InterPro" id="IPR007379">
    <property type="entry name" value="Tim44-like_dom"/>
</dbReference>
<keyword evidence="7" id="KW-1185">Reference proteome</keyword>
<dbReference type="InterPro" id="IPR032710">
    <property type="entry name" value="NTF2-like_dom_sf"/>
</dbReference>
<dbReference type="RefSeq" id="WP_124963435.1">
    <property type="nucleotide sequence ID" value="NZ_RRAZ01000003.1"/>
</dbReference>
<dbReference type="GO" id="GO:0030150">
    <property type="term" value="P:protein import into mitochondrial matrix"/>
    <property type="evidence" value="ECO:0007669"/>
    <property type="project" value="TreeGrafter"/>
</dbReference>
<organism evidence="6 7">
    <name type="scientific">Falsigemmobacter faecalis</name>
    <dbReference type="NCBI Taxonomy" id="2488730"/>
    <lineage>
        <taxon>Bacteria</taxon>
        <taxon>Pseudomonadati</taxon>
        <taxon>Pseudomonadota</taxon>
        <taxon>Alphaproteobacteria</taxon>
        <taxon>Rhodobacterales</taxon>
        <taxon>Paracoccaceae</taxon>
        <taxon>Falsigemmobacter</taxon>
    </lineage>
</organism>
<dbReference type="OrthoDB" id="9798618at2"/>
<dbReference type="NCBIfam" id="NF033779">
    <property type="entry name" value="Tim44_TimA_adap"/>
    <property type="match status" value="1"/>
</dbReference>
<dbReference type="PANTHER" id="PTHR10721:SF1">
    <property type="entry name" value="MITOCHONDRIAL IMPORT INNER MEMBRANE TRANSLOCASE SUBUNIT TIM44"/>
    <property type="match status" value="1"/>
</dbReference>
<sequence>MNSALIQLLVLGAIAVFLILKLKSVLGTRDGFERPKKPIGTPAEPDAEPARRDLRVIEGGPDHDIVDHVPAGSSAATALTAMKKAEADFSATEFLNGARGAYEWILMAFEKGRMDEIVPFLSKEVYDSFQSVVDAREREGLSIDATFIGMRELTLQDATFNPATQDAEITVRFVAELTSVVRNRLGEVVEGSPTEVKRQRDVWTFARRLGSDDPNWQLVATGE</sequence>
<name>A0A3P3DYL6_9RHOB</name>
<evidence type="ECO:0000256" key="1">
    <source>
        <dbReference type="ARBA" id="ARBA00004370"/>
    </source>
</evidence>
<evidence type="ECO:0000313" key="7">
    <source>
        <dbReference type="Proteomes" id="UP000282125"/>
    </source>
</evidence>
<keyword evidence="4" id="KW-0472">Membrane</keyword>
<accession>A0A3P3DYL6</accession>
<proteinExistence type="inferred from homology"/>
<dbReference type="GO" id="GO:0016020">
    <property type="term" value="C:membrane"/>
    <property type="evidence" value="ECO:0007669"/>
    <property type="project" value="UniProtKB-SubCell"/>
</dbReference>
<reference evidence="6 7" key="1">
    <citation type="submission" date="2018-11" db="EMBL/GenBank/DDBJ databases">
        <title>Gemmobacter sp. nov., YIM 102744-1 draft genome.</title>
        <authorList>
            <person name="Li G."/>
            <person name="Jiang Y."/>
        </authorList>
    </citation>
    <scope>NUCLEOTIDE SEQUENCE [LARGE SCALE GENOMIC DNA]</scope>
    <source>
        <strain evidence="6 7">YIM 102744-1</strain>
    </source>
</reference>
<dbReference type="InterPro" id="IPR039544">
    <property type="entry name" value="Tim44-like"/>
</dbReference>
<dbReference type="SMART" id="SM00978">
    <property type="entry name" value="Tim44"/>
    <property type="match status" value="1"/>
</dbReference>
<dbReference type="SUPFAM" id="SSF54427">
    <property type="entry name" value="NTF2-like"/>
    <property type="match status" value="1"/>
</dbReference>
<dbReference type="Pfam" id="PF04280">
    <property type="entry name" value="Tim44"/>
    <property type="match status" value="1"/>
</dbReference>